<dbReference type="NCBIfam" id="TIGR04484">
    <property type="entry name" value="thiosulf_SoxA"/>
    <property type="match status" value="1"/>
</dbReference>
<proteinExistence type="inferred from homology"/>
<feature type="binding site" description="axial binding residue" evidence="17">
    <location>
        <position position="205"/>
    </location>
    <ligand>
        <name>heme c</name>
        <dbReference type="ChEBI" id="CHEBI:61717"/>
        <label>2</label>
    </ligand>
    <ligandPart>
        <name>Fe</name>
        <dbReference type="ChEBI" id="CHEBI:18248"/>
    </ligandPart>
</feature>
<protein>
    <recommendedName>
        <fullName evidence="14">SoxAX cytochrome complex subunit A</fullName>
        <ecNumber evidence="14">2.8.5.2</ecNumber>
    </recommendedName>
    <alternativeName>
        <fullName evidence="14">Protein SoxA</fullName>
    </alternativeName>
    <alternativeName>
        <fullName evidence="14">Sulfur oxidizing protein A</fullName>
    </alternativeName>
    <alternativeName>
        <fullName evidence="14">Thiosulfate-oxidizing multienzyme system protein SoxA</fullName>
    </alternativeName>
</protein>
<name>A0A2K8KS65_9GAMM</name>
<evidence type="ECO:0000256" key="10">
    <source>
        <dbReference type="ARBA" id="ARBA00023004"/>
    </source>
</evidence>
<evidence type="ECO:0000256" key="8">
    <source>
        <dbReference type="ARBA" id="ARBA00022764"/>
    </source>
</evidence>
<evidence type="ECO:0000256" key="13">
    <source>
        <dbReference type="ARBA" id="ARBA00048423"/>
    </source>
</evidence>
<evidence type="ECO:0000256" key="1">
    <source>
        <dbReference type="ARBA" id="ARBA00004418"/>
    </source>
</evidence>
<gene>
    <name evidence="20" type="primary">soxA</name>
    <name evidence="20" type="ORF">REIFOR_02321</name>
</gene>
<evidence type="ECO:0000313" key="20">
    <source>
        <dbReference type="EMBL" id="ATX77452.1"/>
    </source>
</evidence>
<keyword evidence="21" id="KW-1185">Reference proteome</keyword>
<dbReference type="GO" id="GO:0009055">
    <property type="term" value="F:electron transfer activity"/>
    <property type="evidence" value="ECO:0007669"/>
    <property type="project" value="InterPro"/>
</dbReference>
<dbReference type="PROSITE" id="PS51257">
    <property type="entry name" value="PROKAR_LIPOPROTEIN"/>
    <property type="match status" value="1"/>
</dbReference>
<dbReference type="GO" id="GO:0020037">
    <property type="term" value="F:heme binding"/>
    <property type="evidence" value="ECO:0007669"/>
    <property type="project" value="InterPro"/>
</dbReference>
<evidence type="ECO:0000256" key="9">
    <source>
        <dbReference type="ARBA" id="ARBA00022982"/>
    </source>
</evidence>
<organism evidence="20 21">
    <name type="scientific">Reinekea forsetii</name>
    <dbReference type="NCBI Taxonomy" id="1336806"/>
    <lineage>
        <taxon>Bacteria</taxon>
        <taxon>Pseudomonadati</taxon>
        <taxon>Pseudomonadota</taxon>
        <taxon>Gammaproteobacteria</taxon>
        <taxon>Oceanospirillales</taxon>
        <taxon>Saccharospirillaceae</taxon>
        <taxon>Reinekea</taxon>
    </lineage>
</organism>
<evidence type="ECO:0000313" key="21">
    <source>
        <dbReference type="Proteomes" id="UP000229757"/>
    </source>
</evidence>
<feature type="active site" description="Cysteine persulfide intermediate" evidence="15">
    <location>
        <position position="248"/>
    </location>
</feature>
<keyword evidence="9 14" id="KW-0249">Electron transport</keyword>
<keyword evidence="6 14" id="KW-0479">Metal-binding</keyword>
<keyword evidence="4 14" id="KW-0349">Heme</keyword>
<feature type="binding site" evidence="16">
    <location>
        <position position="244"/>
    </location>
    <ligand>
        <name>substrate</name>
    </ligand>
</feature>
<dbReference type="GO" id="GO:0046872">
    <property type="term" value="F:metal ion binding"/>
    <property type="evidence" value="ECO:0007669"/>
    <property type="project" value="UniProtKB-KW"/>
</dbReference>
<feature type="binding site" description="covalent" evidence="16">
    <location>
        <position position="201"/>
    </location>
    <ligand>
        <name>heme c</name>
        <dbReference type="ChEBI" id="CHEBI:61717"/>
        <label>2</label>
    </ligand>
</feature>
<feature type="binding site" description="axial binding residue" evidence="17">
    <location>
        <position position="248"/>
    </location>
    <ligand>
        <name>heme c</name>
        <dbReference type="ChEBI" id="CHEBI:61717"/>
        <label>2</label>
    </ligand>
    <ligandPart>
        <name>Fe</name>
        <dbReference type="ChEBI" id="CHEBI:18248"/>
    </ligandPart>
</feature>
<dbReference type="PIRSF" id="PIRSF038455">
    <property type="entry name" value="SoxA"/>
    <property type="match status" value="1"/>
</dbReference>
<dbReference type="SUPFAM" id="SSF46626">
    <property type="entry name" value="Cytochrome c"/>
    <property type="match status" value="2"/>
</dbReference>
<evidence type="ECO:0000256" key="6">
    <source>
        <dbReference type="ARBA" id="ARBA00022723"/>
    </source>
</evidence>
<keyword evidence="3 14" id="KW-0813">Transport</keyword>
<evidence type="ECO:0000256" key="3">
    <source>
        <dbReference type="ARBA" id="ARBA00022448"/>
    </source>
</evidence>
<dbReference type="AlphaFoldDB" id="A0A2K8KS65"/>
<dbReference type="InterPro" id="IPR009056">
    <property type="entry name" value="Cyt_c-like_dom"/>
</dbReference>
<evidence type="ECO:0000256" key="5">
    <source>
        <dbReference type="ARBA" id="ARBA00022679"/>
    </source>
</evidence>
<evidence type="ECO:0000256" key="16">
    <source>
        <dbReference type="PIRSR" id="PIRSR038455-2"/>
    </source>
</evidence>
<comment type="catalytic activity">
    <reaction evidence="12 14">
        <text>L-cysteinyl-[SoxY protein] + thiosulfate + 2 Fe(III)-[cytochrome c] = S-sulfosulfanyl-L-cysteinyl-[SoxY protein] + 2 Fe(II)-[cytochrome c] + 2 H(+)</text>
        <dbReference type="Rhea" id="RHEA:56720"/>
        <dbReference type="Rhea" id="RHEA-COMP:10350"/>
        <dbReference type="Rhea" id="RHEA-COMP:14328"/>
        <dbReference type="Rhea" id="RHEA-COMP:14399"/>
        <dbReference type="Rhea" id="RHEA-COMP:14691"/>
        <dbReference type="ChEBI" id="CHEBI:15378"/>
        <dbReference type="ChEBI" id="CHEBI:29033"/>
        <dbReference type="ChEBI" id="CHEBI:29034"/>
        <dbReference type="ChEBI" id="CHEBI:29950"/>
        <dbReference type="ChEBI" id="CHEBI:33542"/>
        <dbReference type="ChEBI" id="CHEBI:139321"/>
        <dbReference type="EC" id="2.8.5.2"/>
    </reaction>
</comment>
<dbReference type="RefSeq" id="WP_227003669.1">
    <property type="nucleotide sequence ID" value="NZ_CP011797.1"/>
</dbReference>
<feature type="domain" description="Cytochrome c" evidence="19">
    <location>
        <begin position="90"/>
        <end position="170"/>
    </location>
</feature>
<evidence type="ECO:0000256" key="2">
    <source>
        <dbReference type="ARBA" id="ARBA00011530"/>
    </source>
</evidence>
<feature type="binding site" description="covalent" evidence="16">
    <location>
        <position position="108"/>
    </location>
    <ligand>
        <name>heme c</name>
        <dbReference type="ChEBI" id="CHEBI:61717"/>
        <label>1</label>
    </ligand>
</feature>
<evidence type="ECO:0000256" key="11">
    <source>
        <dbReference type="ARBA" id="ARBA00025746"/>
    </source>
</evidence>
<comment type="catalytic activity">
    <reaction evidence="13 14">
        <text>S-sulfanyl-L-cysteinyl-[SoxY protein] + thiosulfate + 2 Fe(III)-[cytochrome c] = S-(2-sulfodisulfanyl)-L-cysteinyl-[SoxY protein] + 2 Fe(II)-[cytochrome c] + 2 H(+)</text>
        <dbReference type="Rhea" id="RHEA:51224"/>
        <dbReference type="Rhea" id="RHEA-COMP:10350"/>
        <dbReference type="Rhea" id="RHEA-COMP:14399"/>
        <dbReference type="Rhea" id="RHEA-COMP:14689"/>
        <dbReference type="Rhea" id="RHEA-COMP:14690"/>
        <dbReference type="ChEBI" id="CHEBI:15378"/>
        <dbReference type="ChEBI" id="CHEBI:29033"/>
        <dbReference type="ChEBI" id="CHEBI:29034"/>
        <dbReference type="ChEBI" id="CHEBI:33542"/>
        <dbReference type="ChEBI" id="CHEBI:61963"/>
        <dbReference type="ChEBI" id="CHEBI:140664"/>
        <dbReference type="EC" id="2.8.5.2"/>
    </reaction>
</comment>
<dbReference type="Pfam" id="PF21342">
    <property type="entry name" value="SoxA-TsdA_cyt-c"/>
    <property type="match status" value="1"/>
</dbReference>
<evidence type="ECO:0000256" key="12">
    <source>
        <dbReference type="ARBA" id="ARBA00048077"/>
    </source>
</evidence>
<reference evidence="20 21" key="1">
    <citation type="journal article" date="2017" name="Environ. Microbiol.">
        <title>Genomic and physiological analyses of 'Reinekea forsetii' reveal a versatile opportunistic lifestyle during spring algae blooms.</title>
        <authorList>
            <person name="Avci B."/>
            <person name="Hahnke R.L."/>
            <person name="Chafee M."/>
            <person name="Fischer T."/>
            <person name="Gruber-Vodicka H."/>
            <person name="Tegetmeyer H.E."/>
            <person name="Harder J."/>
            <person name="Fuchs B.M."/>
            <person name="Amann R.I."/>
            <person name="Teeling H."/>
        </authorList>
    </citation>
    <scope>NUCLEOTIDE SEQUENCE [LARGE SCALE GENOMIC DNA]</scope>
    <source>
        <strain evidence="20 21">Hel1_31_D35</strain>
    </source>
</reference>
<dbReference type="GO" id="GO:0042597">
    <property type="term" value="C:periplasmic space"/>
    <property type="evidence" value="ECO:0007669"/>
    <property type="project" value="UniProtKB-SubCell"/>
</dbReference>
<feature type="binding site" description="covalent" evidence="16">
    <location>
        <position position="204"/>
    </location>
    <ligand>
        <name>heme c</name>
        <dbReference type="ChEBI" id="CHEBI:61717"/>
        <label>2</label>
    </ligand>
</feature>
<comment type="similarity">
    <text evidence="11 14">Belongs to the SoxA family.</text>
</comment>
<dbReference type="GO" id="GO:0019417">
    <property type="term" value="P:sulfur oxidation"/>
    <property type="evidence" value="ECO:0007669"/>
    <property type="project" value="InterPro"/>
</dbReference>
<evidence type="ECO:0000256" key="7">
    <source>
        <dbReference type="ARBA" id="ARBA00022729"/>
    </source>
</evidence>
<keyword evidence="8 14" id="KW-0574">Periplasm</keyword>
<dbReference type="GO" id="GO:0016740">
    <property type="term" value="F:transferase activity"/>
    <property type="evidence" value="ECO:0007669"/>
    <property type="project" value="UniProtKB-KW"/>
</dbReference>
<dbReference type="Gene3D" id="1.10.760.10">
    <property type="entry name" value="Cytochrome c-like domain"/>
    <property type="match status" value="2"/>
</dbReference>
<feature type="chain" id="PRO_5014920608" description="SoxAX cytochrome complex subunit A" evidence="18">
    <location>
        <begin position="22"/>
        <end position="287"/>
    </location>
</feature>
<dbReference type="InterPro" id="IPR025710">
    <property type="entry name" value="SoxA"/>
</dbReference>
<dbReference type="Proteomes" id="UP000229757">
    <property type="component" value="Chromosome"/>
</dbReference>
<keyword evidence="7 18" id="KW-0732">Signal</keyword>
<feature type="signal peptide" evidence="18">
    <location>
        <begin position="1"/>
        <end position="21"/>
    </location>
</feature>
<feature type="binding site" description="axial binding residue" evidence="17">
    <location>
        <position position="138"/>
    </location>
    <ligand>
        <name>heme c</name>
        <dbReference type="ChEBI" id="CHEBI:61717"/>
        <label>1</label>
    </ligand>
    <ligandPart>
        <name>Fe</name>
        <dbReference type="ChEBI" id="CHEBI:18248"/>
    </ligandPart>
</feature>
<dbReference type="InterPro" id="IPR036909">
    <property type="entry name" value="Cyt_c-like_dom_sf"/>
</dbReference>
<comment type="subunit">
    <text evidence="2 14">Heterodimer of SoxA and SoxX.</text>
</comment>
<evidence type="ECO:0000256" key="18">
    <source>
        <dbReference type="SAM" id="SignalP"/>
    </source>
</evidence>
<keyword evidence="10 14" id="KW-0408">Iron</keyword>
<dbReference type="EMBL" id="CP011797">
    <property type="protein sequence ID" value="ATX77452.1"/>
    <property type="molecule type" value="Genomic_DNA"/>
</dbReference>
<evidence type="ECO:0000259" key="19">
    <source>
        <dbReference type="Pfam" id="PF21342"/>
    </source>
</evidence>
<dbReference type="GO" id="GO:0016669">
    <property type="term" value="F:oxidoreductase activity, acting on a sulfur group of donors, cytochrome as acceptor"/>
    <property type="evidence" value="ECO:0007669"/>
    <property type="project" value="InterPro"/>
</dbReference>
<evidence type="ECO:0000256" key="14">
    <source>
        <dbReference type="PIRNR" id="PIRNR038455"/>
    </source>
</evidence>
<dbReference type="EC" id="2.8.5.2" evidence="14"/>
<evidence type="ECO:0000256" key="15">
    <source>
        <dbReference type="PIRSR" id="PIRSR038455-1"/>
    </source>
</evidence>
<accession>A0A2K8KS65</accession>
<comment type="subcellular location">
    <subcellularLocation>
        <location evidence="1 14">Periplasm</location>
    </subcellularLocation>
</comment>
<sequence length="287" mass="32127">MFTTRIQLTLSLTVATLVASACMPMSKKAGMDYPALVQDDVTTFQAFFEKRFPDTEKADYINGVYSIDADARSQWESLEEFPPYELSVDQGKALYETPFANGSSYATCFGDGAVRSQYPYYDEDRAMVITLELAINECREANGEKVLKYKKGDLAKVSAYMSFVSRGQAINVDVASEGAYNAYMDGKEFFYSKRGQFNISCADCHMRATGFYLRADVPSPGLGQTSHFPTFRTKWDALGTLHRRYGGCNENIRAKAFSAQSPEYRNLEYFQTVMSNGLVFNGPGSRK</sequence>
<comment type="cofactor">
    <cofactor evidence="16">
        <name>heme</name>
        <dbReference type="ChEBI" id="CHEBI:30413"/>
    </cofactor>
    <text evidence="16">Binds 2 heme groups per subunit.</text>
</comment>
<dbReference type="KEGG" id="rfo:REIFOR_02321"/>
<keyword evidence="5 14" id="KW-0808">Transferase</keyword>
<evidence type="ECO:0000256" key="17">
    <source>
        <dbReference type="PIRSR" id="PIRSR038455-3"/>
    </source>
</evidence>
<dbReference type="GO" id="GO:0070069">
    <property type="term" value="C:cytochrome complex"/>
    <property type="evidence" value="ECO:0007669"/>
    <property type="project" value="InterPro"/>
</dbReference>
<evidence type="ECO:0000256" key="4">
    <source>
        <dbReference type="ARBA" id="ARBA00022617"/>
    </source>
</evidence>